<dbReference type="EMBL" id="JAXIVS010000012">
    <property type="protein sequence ID" value="MDY7230622.1"/>
    <property type="molecule type" value="Genomic_DNA"/>
</dbReference>
<dbReference type="Proteomes" id="UP001291309">
    <property type="component" value="Unassembled WGS sequence"/>
</dbReference>
<accession>A0ABU5HCS4</accession>
<dbReference type="RefSeq" id="WP_321549348.1">
    <property type="nucleotide sequence ID" value="NZ_JAXIVS010000012.1"/>
</dbReference>
<keyword evidence="2" id="KW-1185">Reference proteome</keyword>
<protein>
    <submittedName>
        <fullName evidence="1">Uncharacterized protein</fullName>
    </submittedName>
</protein>
<evidence type="ECO:0000313" key="2">
    <source>
        <dbReference type="Proteomes" id="UP001291309"/>
    </source>
</evidence>
<name>A0ABU5HCS4_9BACT</name>
<sequence>MTRIGLPASVLTGVTVRELLELILEKYRWFRPARCGFATLDTPLDPEHLDYGRLVAIYEELRALTVAGPTDKDFLLLVSAKAPDSPFAGTLTWMTSASVAAQQT</sequence>
<reference evidence="1 2" key="1">
    <citation type="submission" date="2023-12" db="EMBL/GenBank/DDBJ databases">
        <title>the genome sequence of Hyalangium sp. s54d21.</title>
        <authorList>
            <person name="Zhang X."/>
        </authorList>
    </citation>
    <scope>NUCLEOTIDE SEQUENCE [LARGE SCALE GENOMIC DNA]</scope>
    <source>
        <strain evidence="2">s54d21</strain>
    </source>
</reference>
<gene>
    <name evidence="1" type="ORF">SYV04_29775</name>
</gene>
<comment type="caution">
    <text evidence="1">The sequence shown here is derived from an EMBL/GenBank/DDBJ whole genome shotgun (WGS) entry which is preliminary data.</text>
</comment>
<organism evidence="1 2">
    <name type="scientific">Hyalangium rubrum</name>
    <dbReference type="NCBI Taxonomy" id="3103134"/>
    <lineage>
        <taxon>Bacteria</taxon>
        <taxon>Pseudomonadati</taxon>
        <taxon>Myxococcota</taxon>
        <taxon>Myxococcia</taxon>
        <taxon>Myxococcales</taxon>
        <taxon>Cystobacterineae</taxon>
        <taxon>Archangiaceae</taxon>
        <taxon>Hyalangium</taxon>
    </lineage>
</organism>
<evidence type="ECO:0000313" key="1">
    <source>
        <dbReference type="EMBL" id="MDY7230622.1"/>
    </source>
</evidence>
<proteinExistence type="predicted"/>